<comment type="activity regulation">
    <text evidence="10">Na(+) is not transported, but it plays an essential structural role and its presence is essential for fluoride channel function.</text>
</comment>
<evidence type="ECO:0000313" key="11">
    <source>
        <dbReference type="EMBL" id="GGK58755.1"/>
    </source>
</evidence>
<evidence type="ECO:0000256" key="5">
    <source>
        <dbReference type="ARBA" id="ARBA00023136"/>
    </source>
</evidence>
<organism evidence="11 12">
    <name type="scientific">Ornithinimicrobium pekingense</name>
    <dbReference type="NCBI Taxonomy" id="384677"/>
    <lineage>
        <taxon>Bacteria</taxon>
        <taxon>Bacillati</taxon>
        <taxon>Actinomycetota</taxon>
        <taxon>Actinomycetes</taxon>
        <taxon>Micrococcales</taxon>
        <taxon>Ornithinimicrobiaceae</taxon>
        <taxon>Ornithinimicrobium</taxon>
    </lineage>
</organism>
<keyword evidence="10" id="KW-0813">Transport</keyword>
<keyword evidence="10" id="KW-0479">Metal-binding</keyword>
<proteinExistence type="inferred from homology"/>
<comment type="caution">
    <text evidence="11">The sequence shown here is derived from an EMBL/GenBank/DDBJ whole genome shotgun (WGS) entry which is preliminary data.</text>
</comment>
<evidence type="ECO:0000256" key="2">
    <source>
        <dbReference type="ARBA" id="ARBA00022475"/>
    </source>
</evidence>
<comment type="function">
    <text evidence="9 10">Fluoride-specific ion channel. Important for reducing fluoride concentration in the cell, thus reducing its toxicity.</text>
</comment>
<dbReference type="PANTHER" id="PTHR28259:SF1">
    <property type="entry name" value="FLUORIDE EXPORT PROTEIN 1-RELATED"/>
    <property type="match status" value="1"/>
</dbReference>
<comment type="subcellular location">
    <subcellularLocation>
        <location evidence="1 10">Cell membrane</location>
        <topology evidence="1 10">Multi-pass membrane protein</topology>
    </subcellularLocation>
</comment>
<evidence type="ECO:0000256" key="7">
    <source>
        <dbReference type="ARBA" id="ARBA00035120"/>
    </source>
</evidence>
<evidence type="ECO:0000313" key="12">
    <source>
        <dbReference type="Proteomes" id="UP000662111"/>
    </source>
</evidence>
<dbReference type="HAMAP" id="MF_00454">
    <property type="entry name" value="FluC"/>
    <property type="match status" value="1"/>
</dbReference>
<dbReference type="EMBL" id="BMLB01000001">
    <property type="protein sequence ID" value="GGK58755.1"/>
    <property type="molecule type" value="Genomic_DNA"/>
</dbReference>
<feature type="transmembrane region" description="Helical" evidence="10">
    <location>
        <begin position="100"/>
        <end position="122"/>
    </location>
</feature>
<evidence type="ECO:0000256" key="6">
    <source>
        <dbReference type="ARBA" id="ARBA00023303"/>
    </source>
</evidence>
<evidence type="ECO:0000256" key="4">
    <source>
        <dbReference type="ARBA" id="ARBA00022989"/>
    </source>
</evidence>
<feature type="binding site" evidence="10">
    <location>
        <position position="77"/>
    </location>
    <ligand>
        <name>Na(+)</name>
        <dbReference type="ChEBI" id="CHEBI:29101"/>
        <note>structural</note>
    </ligand>
</feature>
<evidence type="ECO:0000256" key="10">
    <source>
        <dbReference type="HAMAP-Rule" id="MF_00454"/>
    </source>
</evidence>
<protein>
    <recommendedName>
        <fullName evidence="10">Fluoride-specific ion channel FluC</fullName>
    </recommendedName>
</protein>
<accession>A0ABQ2F484</accession>
<evidence type="ECO:0000256" key="8">
    <source>
        <dbReference type="ARBA" id="ARBA00035585"/>
    </source>
</evidence>
<name>A0ABQ2F484_9MICO</name>
<keyword evidence="4 10" id="KW-1133">Transmembrane helix</keyword>
<dbReference type="RefSeq" id="WP_169448502.1">
    <property type="nucleotide sequence ID" value="NZ_BMLB01000001.1"/>
</dbReference>
<evidence type="ECO:0000256" key="1">
    <source>
        <dbReference type="ARBA" id="ARBA00004651"/>
    </source>
</evidence>
<sequence length="129" mass="12857">MNFSPRILAAVALGGATGSLLRWGVETALPPASGAVPWATLLVNVTGSALLGAAVVLLGRGALRVGRRAFLTTGLLGGFTTFSTYAVQAAVLLHEAPVTALVYALVTPLTCVAAAALAAAGVRRHVGAP</sequence>
<dbReference type="InterPro" id="IPR003691">
    <property type="entry name" value="FluC"/>
</dbReference>
<feature type="binding site" evidence="10">
    <location>
        <position position="80"/>
    </location>
    <ligand>
        <name>Na(+)</name>
        <dbReference type="ChEBI" id="CHEBI:29101"/>
        <note>structural</note>
    </ligand>
</feature>
<keyword evidence="3 10" id="KW-0812">Transmembrane</keyword>
<keyword evidence="5 10" id="KW-0472">Membrane</keyword>
<evidence type="ECO:0000256" key="3">
    <source>
        <dbReference type="ARBA" id="ARBA00022692"/>
    </source>
</evidence>
<keyword evidence="6 10" id="KW-0407">Ion channel</keyword>
<dbReference type="Pfam" id="PF02537">
    <property type="entry name" value="CRCB"/>
    <property type="match status" value="1"/>
</dbReference>
<feature type="transmembrane region" description="Helical" evidence="10">
    <location>
        <begin position="38"/>
        <end position="58"/>
    </location>
</feature>
<keyword evidence="10" id="KW-0915">Sodium</keyword>
<dbReference type="PANTHER" id="PTHR28259">
    <property type="entry name" value="FLUORIDE EXPORT PROTEIN 1-RELATED"/>
    <property type="match status" value="1"/>
</dbReference>
<keyword evidence="12" id="KW-1185">Reference proteome</keyword>
<keyword evidence="10" id="KW-0406">Ion transport</keyword>
<comment type="catalytic activity">
    <reaction evidence="8">
        <text>fluoride(in) = fluoride(out)</text>
        <dbReference type="Rhea" id="RHEA:76159"/>
        <dbReference type="ChEBI" id="CHEBI:17051"/>
    </reaction>
    <physiologicalReaction direction="left-to-right" evidence="8">
        <dbReference type="Rhea" id="RHEA:76160"/>
    </physiologicalReaction>
</comment>
<reference evidence="12" key="1">
    <citation type="journal article" date="2019" name="Int. J. Syst. Evol. Microbiol.">
        <title>The Global Catalogue of Microorganisms (GCM) 10K type strain sequencing project: providing services to taxonomists for standard genome sequencing and annotation.</title>
        <authorList>
            <consortium name="The Broad Institute Genomics Platform"/>
            <consortium name="The Broad Institute Genome Sequencing Center for Infectious Disease"/>
            <person name="Wu L."/>
            <person name="Ma J."/>
        </authorList>
    </citation>
    <scope>NUCLEOTIDE SEQUENCE [LARGE SCALE GENOMIC DNA]</scope>
    <source>
        <strain evidence="12">CGMCC 1.5362</strain>
    </source>
</reference>
<evidence type="ECO:0000256" key="9">
    <source>
        <dbReference type="ARBA" id="ARBA00049940"/>
    </source>
</evidence>
<dbReference type="Proteomes" id="UP000662111">
    <property type="component" value="Unassembled WGS sequence"/>
</dbReference>
<gene>
    <name evidence="10" type="primary">fluC</name>
    <name evidence="10" type="synonym">crcB</name>
    <name evidence="11" type="ORF">GCM10011509_03920</name>
</gene>
<comment type="similarity">
    <text evidence="7 10">Belongs to the fluoride channel Fluc/FEX (TC 1.A.43) family.</text>
</comment>
<feature type="transmembrane region" description="Helical" evidence="10">
    <location>
        <begin position="70"/>
        <end position="94"/>
    </location>
</feature>
<keyword evidence="2 10" id="KW-1003">Cell membrane</keyword>